<protein>
    <submittedName>
        <fullName evidence="1">Uncharacterized protein</fullName>
    </submittedName>
</protein>
<proteinExistence type="predicted"/>
<sequence>MSRVGSARRYDDLIFGACNVRHLSILSLC</sequence>
<evidence type="ECO:0000313" key="1">
    <source>
        <dbReference type="EMBL" id="KAG7044329.1"/>
    </source>
</evidence>
<dbReference type="Proteomes" id="UP000699042">
    <property type="component" value="Unassembled WGS sequence"/>
</dbReference>
<evidence type="ECO:0000313" key="2">
    <source>
        <dbReference type="Proteomes" id="UP000699042"/>
    </source>
</evidence>
<organism evidence="1 2">
    <name type="scientific">Colletotrichum scovillei</name>
    <dbReference type="NCBI Taxonomy" id="1209932"/>
    <lineage>
        <taxon>Eukaryota</taxon>
        <taxon>Fungi</taxon>
        <taxon>Dikarya</taxon>
        <taxon>Ascomycota</taxon>
        <taxon>Pezizomycotina</taxon>
        <taxon>Sordariomycetes</taxon>
        <taxon>Hypocreomycetidae</taxon>
        <taxon>Glomerellales</taxon>
        <taxon>Glomerellaceae</taxon>
        <taxon>Colletotrichum</taxon>
        <taxon>Colletotrichum acutatum species complex</taxon>
    </lineage>
</organism>
<accession>A0A9P7QVP4</accession>
<dbReference type="AlphaFoldDB" id="A0A9P7QVP4"/>
<reference evidence="1" key="1">
    <citation type="submission" date="2021-05" db="EMBL/GenBank/DDBJ databases">
        <title>Comparative genomics of three Colletotrichum scovillei strains and genetic complementation revealed genes involved fungal growth and virulence on chili pepper.</title>
        <authorList>
            <person name="Hsieh D.-K."/>
            <person name="Chuang S.-C."/>
            <person name="Chen C.-Y."/>
            <person name="Chao Y.-T."/>
            <person name="Lu M.-Y.J."/>
            <person name="Lee M.-H."/>
            <person name="Shih M.-C."/>
        </authorList>
    </citation>
    <scope>NUCLEOTIDE SEQUENCE</scope>
    <source>
        <strain evidence="1">Coll-153</strain>
    </source>
</reference>
<keyword evidence="2" id="KW-1185">Reference proteome</keyword>
<gene>
    <name evidence="1" type="ORF">JMJ77_003792</name>
</gene>
<dbReference type="EMBL" id="JAESDN010000010">
    <property type="protein sequence ID" value="KAG7044329.1"/>
    <property type="molecule type" value="Genomic_DNA"/>
</dbReference>
<comment type="caution">
    <text evidence="1">The sequence shown here is derived from an EMBL/GenBank/DDBJ whole genome shotgun (WGS) entry which is preliminary data.</text>
</comment>
<name>A0A9P7QVP4_9PEZI</name>